<protein>
    <submittedName>
        <fullName evidence="2">Ribosomal protein S18 acetylase RimI</fullName>
    </submittedName>
</protein>
<dbReference type="AlphaFoldDB" id="A0A1H1ECD6"/>
<keyword evidence="3" id="KW-1185">Reference proteome</keyword>
<accession>A0A1H1ECD6</accession>
<gene>
    <name evidence="2" type="ORF">SAMN04489842_1534</name>
</gene>
<dbReference type="Pfam" id="PF00583">
    <property type="entry name" value="Acetyltransf_1"/>
    <property type="match status" value="1"/>
</dbReference>
<proteinExistence type="predicted"/>
<dbReference type="Gene3D" id="3.40.630.30">
    <property type="match status" value="1"/>
</dbReference>
<evidence type="ECO:0000313" key="2">
    <source>
        <dbReference type="EMBL" id="SDQ86417.1"/>
    </source>
</evidence>
<evidence type="ECO:0000313" key="3">
    <source>
        <dbReference type="Proteomes" id="UP000198848"/>
    </source>
</evidence>
<keyword evidence="2" id="KW-0687">Ribonucleoprotein</keyword>
<dbReference type="Proteomes" id="UP000198848">
    <property type="component" value="Unassembled WGS sequence"/>
</dbReference>
<dbReference type="EMBL" id="FNLC01000002">
    <property type="protein sequence ID" value="SDQ86417.1"/>
    <property type="molecule type" value="Genomic_DNA"/>
</dbReference>
<organism evidence="2 3">
    <name type="scientific">Natronobacterium texcoconense</name>
    <dbReference type="NCBI Taxonomy" id="1095778"/>
    <lineage>
        <taxon>Archaea</taxon>
        <taxon>Methanobacteriati</taxon>
        <taxon>Methanobacteriota</taxon>
        <taxon>Stenosarchaea group</taxon>
        <taxon>Halobacteria</taxon>
        <taxon>Halobacteriales</taxon>
        <taxon>Natrialbaceae</taxon>
        <taxon>Natronobacterium</taxon>
    </lineage>
</organism>
<dbReference type="STRING" id="1095778.SAMN04489842_1534"/>
<dbReference type="PROSITE" id="PS51186">
    <property type="entry name" value="GNAT"/>
    <property type="match status" value="1"/>
</dbReference>
<dbReference type="InterPro" id="IPR016181">
    <property type="entry name" value="Acyl_CoA_acyltransferase"/>
</dbReference>
<dbReference type="GO" id="GO:0016747">
    <property type="term" value="F:acyltransferase activity, transferring groups other than amino-acyl groups"/>
    <property type="evidence" value="ECO:0007669"/>
    <property type="project" value="InterPro"/>
</dbReference>
<dbReference type="CDD" id="cd04301">
    <property type="entry name" value="NAT_SF"/>
    <property type="match status" value="1"/>
</dbReference>
<evidence type="ECO:0000259" key="1">
    <source>
        <dbReference type="PROSITE" id="PS51186"/>
    </source>
</evidence>
<dbReference type="SUPFAM" id="SSF55729">
    <property type="entry name" value="Acyl-CoA N-acyltransferases (Nat)"/>
    <property type="match status" value="1"/>
</dbReference>
<name>A0A1H1ECD6_NATTX</name>
<feature type="domain" description="N-acetyltransferase" evidence="1">
    <location>
        <begin position="3"/>
        <end position="166"/>
    </location>
</feature>
<keyword evidence="2" id="KW-0689">Ribosomal protein</keyword>
<dbReference type="RefSeq" id="WP_090379839.1">
    <property type="nucleotide sequence ID" value="NZ_FNLC01000002.1"/>
</dbReference>
<dbReference type="GO" id="GO:0005840">
    <property type="term" value="C:ribosome"/>
    <property type="evidence" value="ECO:0007669"/>
    <property type="project" value="UniProtKB-KW"/>
</dbReference>
<reference evidence="3" key="1">
    <citation type="submission" date="2016-10" db="EMBL/GenBank/DDBJ databases">
        <authorList>
            <person name="Varghese N."/>
            <person name="Submissions S."/>
        </authorList>
    </citation>
    <scope>NUCLEOTIDE SEQUENCE [LARGE SCALE GENOMIC DNA]</scope>
    <source>
        <strain evidence="3">DSM 24767</strain>
    </source>
</reference>
<dbReference type="InterPro" id="IPR000182">
    <property type="entry name" value="GNAT_dom"/>
</dbReference>
<sequence length="176" mass="20429">MGQTIRRATADDITGIQRAVANSWRQGYGGLISEEQLIELTDKPAEFYPEERFQRKLSDEELLFFVALSDDEIAGIINFCWGEDNTHEFVKPDGCEIRSLYLDPKFWREGIGTSLFETGRKAIPGEIDELFVEVLSANERGRAFYESIEFTRFDHRTITLYSEPLETQLYRRETQI</sequence>
<dbReference type="OrthoDB" id="11597at2157"/>